<name>A0ABQ8YBG8_9EUKA</name>
<dbReference type="EMBL" id="JAOAOG010000185">
    <property type="protein sequence ID" value="KAJ6241916.1"/>
    <property type="molecule type" value="Genomic_DNA"/>
</dbReference>
<evidence type="ECO:0000313" key="4">
    <source>
        <dbReference type="Proteomes" id="UP001150062"/>
    </source>
</evidence>
<feature type="compositionally biased region" description="Basic and acidic residues" evidence="1">
    <location>
        <begin position="361"/>
        <end position="376"/>
    </location>
</feature>
<protein>
    <submittedName>
        <fullName evidence="3">Tandem ph domain containing protein</fullName>
    </submittedName>
</protein>
<dbReference type="InterPro" id="IPR011993">
    <property type="entry name" value="PH-like_dom_sf"/>
</dbReference>
<dbReference type="PROSITE" id="PS50003">
    <property type="entry name" value="PH_DOMAIN"/>
    <property type="match status" value="1"/>
</dbReference>
<dbReference type="Gene3D" id="2.30.29.30">
    <property type="entry name" value="Pleckstrin-homology domain (PH domain)/Phosphotyrosine-binding domain (PTB)"/>
    <property type="match status" value="2"/>
</dbReference>
<feature type="compositionally biased region" description="Basic and acidic residues" evidence="1">
    <location>
        <begin position="227"/>
        <end position="268"/>
    </location>
</feature>
<organism evidence="3 4">
    <name type="scientific">Anaeramoeba flamelloides</name>
    <dbReference type="NCBI Taxonomy" id="1746091"/>
    <lineage>
        <taxon>Eukaryota</taxon>
        <taxon>Metamonada</taxon>
        <taxon>Anaeramoebidae</taxon>
        <taxon>Anaeramoeba</taxon>
    </lineage>
</organism>
<comment type="caution">
    <text evidence="3">The sequence shown here is derived from an EMBL/GenBank/DDBJ whole genome shotgun (WGS) entry which is preliminary data.</text>
</comment>
<dbReference type="Proteomes" id="UP001150062">
    <property type="component" value="Unassembled WGS sequence"/>
</dbReference>
<dbReference type="SUPFAM" id="SSF50729">
    <property type="entry name" value="PH domain-like"/>
    <property type="match status" value="3"/>
</dbReference>
<feature type="compositionally biased region" description="Basic and acidic residues" evidence="1">
    <location>
        <begin position="332"/>
        <end position="349"/>
    </location>
</feature>
<accession>A0ABQ8YBG8</accession>
<feature type="region of interest" description="Disordered" evidence="1">
    <location>
        <begin position="217"/>
        <end position="448"/>
    </location>
</feature>
<dbReference type="PANTHER" id="PTHR14336:SF8">
    <property type="entry name" value="PROTEIN OPY1"/>
    <property type="match status" value="1"/>
</dbReference>
<feature type="compositionally biased region" description="Basic and acidic residues" evidence="1">
    <location>
        <begin position="382"/>
        <end position="412"/>
    </location>
</feature>
<feature type="compositionally biased region" description="Basic and acidic residues" evidence="1">
    <location>
        <begin position="424"/>
        <end position="448"/>
    </location>
</feature>
<feature type="compositionally biased region" description="Polar residues" evidence="1">
    <location>
        <begin position="307"/>
        <end position="330"/>
    </location>
</feature>
<reference evidence="3" key="1">
    <citation type="submission" date="2022-08" db="EMBL/GenBank/DDBJ databases">
        <title>Novel sulfate-reducing endosymbionts in the free-living metamonad Anaeramoeba.</title>
        <authorList>
            <person name="Jerlstrom-Hultqvist J."/>
            <person name="Cepicka I."/>
            <person name="Gallot-Lavallee L."/>
            <person name="Salas-Leiva D."/>
            <person name="Curtis B.A."/>
            <person name="Zahonova K."/>
            <person name="Pipaliya S."/>
            <person name="Dacks J."/>
            <person name="Roger A.J."/>
        </authorList>
    </citation>
    <scope>NUCLEOTIDE SEQUENCE</scope>
    <source>
        <strain evidence="3">Schooner1</strain>
    </source>
</reference>
<proteinExistence type="predicted"/>
<evidence type="ECO:0000256" key="1">
    <source>
        <dbReference type="SAM" id="MobiDB-lite"/>
    </source>
</evidence>
<feature type="domain" description="PH" evidence="2">
    <location>
        <begin position="113"/>
        <end position="214"/>
    </location>
</feature>
<gene>
    <name evidence="3" type="ORF">M0813_23058</name>
</gene>
<evidence type="ECO:0000259" key="2">
    <source>
        <dbReference type="PROSITE" id="PS50003"/>
    </source>
</evidence>
<feature type="compositionally biased region" description="Basic and acidic residues" evidence="1">
    <location>
        <begin position="291"/>
        <end position="306"/>
    </location>
</feature>
<dbReference type="InterPro" id="IPR051707">
    <property type="entry name" value="PI-Interact_SigTrans_Reg"/>
</dbReference>
<evidence type="ECO:0000313" key="3">
    <source>
        <dbReference type="EMBL" id="KAJ6241916.1"/>
    </source>
</evidence>
<dbReference type="PANTHER" id="PTHR14336">
    <property type="entry name" value="TANDEM PH DOMAIN CONTAINING PROTEIN"/>
    <property type="match status" value="1"/>
</dbReference>
<dbReference type="Pfam" id="PF00169">
    <property type="entry name" value="PH"/>
    <property type="match status" value="1"/>
</dbReference>
<sequence>MSQKNPILSGTFDLQYNKPKVQNKRSAWKNGYLLLFENKISIRFTKKSEVFALDNFEVIKVTEKINDRSYILKLSRVGKKPIFVDLENQNTYEEWEKILKQTISSHKEDELNKPTKSGILRKRGRKTFLRQKWRNRYFELIKEQKKLCYWASEQKKSAQLGTIIFHPNIKIEKTKFIEEPFGILFDLGKRIYEFAANSEKERESWINFFEEAILSSKSTNDDENEKENEKEKEKEKENVNEKEKNDIQKKDIEITNSDEKENDNKNQENEVGVSSEKDEEENNMNNNIAIKNEKNNKEIERKEEVKTSSQTVSQINQKELKNENLQNIQESENEKKRDQLEFVVHRKDSSVTSSDEENILEIDKNKNEIKLDENNKIETVLEEGKGGKEEKGGEKGEEKEKEKEKEKGKEKEKEEEEEEEEGEEKEKKEKNENDNKNENEKDKKNKKDNYQKDQIEIEKMWESIDEETKLLWNQKLEEKILEKNKLFDQKIKKNFKNILQERKTKNENEETINKIFTNAKLYLKELSQYLIDGIPISSLKPNGKLQDVCIWVVGDGTAVCWGDTERTTKINFLNFATMDAILLGITTKIMKKSSSKLQDNLCFSLVSRSGSFDFVTKSESEKELWSSVLDALKHNFTEGYSSFNL</sequence>
<dbReference type="SMART" id="SM00233">
    <property type="entry name" value="PH"/>
    <property type="match status" value="3"/>
</dbReference>
<keyword evidence="4" id="KW-1185">Reference proteome</keyword>
<dbReference type="InterPro" id="IPR001849">
    <property type="entry name" value="PH_domain"/>
</dbReference>
<feature type="compositionally biased region" description="Acidic residues" evidence="1">
    <location>
        <begin position="413"/>
        <end position="423"/>
    </location>
</feature>